<dbReference type="CDD" id="cd06163">
    <property type="entry name" value="S2P-M50_PDZ_RseP-like"/>
    <property type="match status" value="1"/>
</dbReference>
<dbReference type="Pfam" id="PF02163">
    <property type="entry name" value="Peptidase_M50"/>
    <property type="match status" value="1"/>
</dbReference>
<comment type="caution">
    <text evidence="13">The sequence shown here is derived from an EMBL/GenBank/DDBJ whole genome shotgun (WGS) entry which is preliminary data.</text>
</comment>
<reference evidence="13 14" key="1">
    <citation type="journal article" date="2013" name="Antonie Van Leeuwenhoek">
        <title>Echinimonas agarilytica gen. nov., sp. nov., a new gammaproteobacterium isolated from the sea urchin Strongylocentrotus intermedius.</title>
        <authorList>
            <person name="Nedashkovskaya O.I."/>
            <person name="Stenkova A.M."/>
            <person name="Zhukova N.V."/>
            <person name="Van Trappen S."/>
            <person name="Lee J.S."/>
            <person name="Kim S.B."/>
        </authorList>
    </citation>
    <scope>NUCLEOTIDE SEQUENCE [LARGE SCALE GENOMIC DNA]</scope>
    <source>
        <strain evidence="13 14">KMM 6351</strain>
    </source>
</reference>
<evidence type="ECO:0000256" key="1">
    <source>
        <dbReference type="ARBA" id="ARBA00001947"/>
    </source>
</evidence>
<dbReference type="InterPro" id="IPR036034">
    <property type="entry name" value="PDZ_sf"/>
</dbReference>
<keyword evidence="14" id="KW-1185">Reference proteome</keyword>
<dbReference type="EMBL" id="JAMQGP010000002">
    <property type="protein sequence ID" value="MCM2679131.1"/>
    <property type="molecule type" value="Genomic_DNA"/>
</dbReference>
<dbReference type="GO" id="GO:0046872">
    <property type="term" value="F:metal ion binding"/>
    <property type="evidence" value="ECO:0007669"/>
    <property type="project" value="UniProtKB-KW"/>
</dbReference>
<feature type="transmembrane region" description="Helical" evidence="11">
    <location>
        <begin position="426"/>
        <end position="444"/>
    </location>
</feature>
<dbReference type="NCBIfam" id="TIGR00054">
    <property type="entry name" value="RIP metalloprotease RseP"/>
    <property type="match status" value="1"/>
</dbReference>
<gene>
    <name evidence="13" type="primary">rseP</name>
    <name evidence="13" type="ORF">NAF29_05500</name>
</gene>
<evidence type="ECO:0000256" key="8">
    <source>
        <dbReference type="ARBA" id="ARBA00022989"/>
    </source>
</evidence>
<proteinExistence type="inferred from homology"/>
<keyword evidence="5 11" id="KW-0812">Transmembrane</keyword>
<dbReference type="CDD" id="cd23082">
    <property type="entry name" value="cpPDZ1_EcRseP-like"/>
    <property type="match status" value="1"/>
</dbReference>
<dbReference type="EC" id="3.4.24.-" evidence="11"/>
<evidence type="ECO:0000256" key="3">
    <source>
        <dbReference type="ARBA" id="ARBA00007931"/>
    </source>
</evidence>
<evidence type="ECO:0000313" key="14">
    <source>
        <dbReference type="Proteomes" id="UP001165393"/>
    </source>
</evidence>
<evidence type="ECO:0000256" key="10">
    <source>
        <dbReference type="ARBA" id="ARBA00023136"/>
    </source>
</evidence>
<protein>
    <recommendedName>
        <fullName evidence="11">Zinc metalloprotease</fullName>
        <ecNumber evidence="11">3.4.24.-</ecNumber>
    </recommendedName>
</protein>
<keyword evidence="8 11" id="KW-1133">Transmembrane helix</keyword>
<feature type="transmembrane region" description="Helical" evidence="11">
    <location>
        <begin position="6"/>
        <end position="29"/>
    </location>
</feature>
<dbReference type="PANTHER" id="PTHR42837">
    <property type="entry name" value="REGULATOR OF SIGMA-E PROTEASE RSEP"/>
    <property type="match status" value="1"/>
</dbReference>
<dbReference type="GO" id="GO:0004222">
    <property type="term" value="F:metalloendopeptidase activity"/>
    <property type="evidence" value="ECO:0007669"/>
    <property type="project" value="InterPro"/>
</dbReference>
<dbReference type="Gene3D" id="2.30.42.10">
    <property type="match status" value="2"/>
</dbReference>
<keyword evidence="7 11" id="KW-0862">Zinc</keyword>
<dbReference type="PROSITE" id="PS50106">
    <property type="entry name" value="PDZ"/>
    <property type="match status" value="1"/>
</dbReference>
<dbReference type="Pfam" id="PF17820">
    <property type="entry name" value="PDZ_6"/>
    <property type="match status" value="1"/>
</dbReference>
<dbReference type="AlphaFoldDB" id="A0AA41W5J1"/>
<dbReference type="GO" id="GO:0006508">
    <property type="term" value="P:proteolysis"/>
    <property type="evidence" value="ECO:0007669"/>
    <property type="project" value="UniProtKB-KW"/>
</dbReference>
<evidence type="ECO:0000256" key="4">
    <source>
        <dbReference type="ARBA" id="ARBA00022670"/>
    </source>
</evidence>
<evidence type="ECO:0000256" key="7">
    <source>
        <dbReference type="ARBA" id="ARBA00022833"/>
    </source>
</evidence>
<dbReference type="InterPro" id="IPR001478">
    <property type="entry name" value="PDZ"/>
</dbReference>
<keyword evidence="4 13" id="KW-0645">Protease</keyword>
<evidence type="ECO:0000256" key="5">
    <source>
        <dbReference type="ARBA" id="ARBA00022692"/>
    </source>
</evidence>
<organism evidence="13 14">
    <name type="scientific">Echinimonas agarilytica</name>
    <dbReference type="NCBI Taxonomy" id="1215918"/>
    <lineage>
        <taxon>Bacteria</taxon>
        <taxon>Pseudomonadati</taxon>
        <taxon>Pseudomonadota</taxon>
        <taxon>Gammaproteobacteria</taxon>
        <taxon>Alteromonadales</taxon>
        <taxon>Echinimonadaceae</taxon>
        <taxon>Echinimonas</taxon>
    </lineage>
</organism>
<evidence type="ECO:0000259" key="12">
    <source>
        <dbReference type="PROSITE" id="PS50106"/>
    </source>
</evidence>
<name>A0AA41W5J1_9GAMM</name>
<dbReference type="InterPro" id="IPR008915">
    <property type="entry name" value="Peptidase_M50"/>
</dbReference>
<evidence type="ECO:0000256" key="2">
    <source>
        <dbReference type="ARBA" id="ARBA00004141"/>
    </source>
</evidence>
<dbReference type="Proteomes" id="UP001165393">
    <property type="component" value="Unassembled WGS sequence"/>
</dbReference>
<evidence type="ECO:0000256" key="11">
    <source>
        <dbReference type="RuleBase" id="RU362031"/>
    </source>
</evidence>
<keyword evidence="9 11" id="KW-0482">Metalloprotease</keyword>
<keyword evidence="10 11" id="KW-0472">Membrane</keyword>
<dbReference type="SUPFAM" id="SSF50156">
    <property type="entry name" value="PDZ domain-like"/>
    <property type="match status" value="2"/>
</dbReference>
<dbReference type="RefSeq" id="WP_251260493.1">
    <property type="nucleotide sequence ID" value="NZ_JAMQGP010000002.1"/>
</dbReference>
<keyword evidence="11" id="KW-0479">Metal-binding</keyword>
<dbReference type="CDD" id="cd23081">
    <property type="entry name" value="cpPDZ_EcRseP-like"/>
    <property type="match status" value="1"/>
</dbReference>
<feature type="transmembrane region" description="Helical" evidence="11">
    <location>
        <begin position="376"/>
        <end position="396"/>
    </location>
</feature>
<dbReference type="SMART" id="SM00228">
    <property type="entry name" value="PDZ"/>
    <property type="match status" value="2"/>
</dbReference>
<dbReference type="GO" id="GO:0016020">
    <property type="term" value="C:membrane"/>
    <property type="evidence" value="ECO:0007669"/>
    <property type="project" value="UniProtKB-SubCell"/>
</dbReference>
<dbReference type="PANTHER" id="PTHR42837:SF2">
    <property type="entry name" value="MEMBRANE METALLOPROTEASE ARASP2, CHLOROPLASTIC-RELATED"/>
    <property type="match status" value="1"/>
</dbReference>
<comment type="cofactor">
    <cofactor evidence="1 11">
        <name>Zn(2+)</name>
        <dbReference type="ChEBI" id="CHEBI:29105"/>
    </cofactor>
</comment>
<feature type="domain" description="PDZ" evidence="12">
    <location>
        <begin position="224"/>
        <end position="255"/>
    </location>
</feature>
<comment type="subcellular location">
    <subcellularLocation>
        <location evidence="2">Membrane</location>
        <topology evidence="2">Multi-pass membrane protein</topology>
    </subcellularLocation>
</comment>
<sequence>MFDILWNLMFFVVALGVLITFHEFGHFWVARRCGVKVLRFSIGFGKPLASWTDRLGTEYVIAAIPLGGYVKMLDERVDDVAEDELDQAFNQKSVLQRIAIVAAGPLANIILAIVAFWLMFVSGVQTVHPIITGASVNSIAAEAGIDRQMQIVAVDGQETPDWETVNLAFVAKIGGQSLTIQTQDLESSARQEYRLDLASWKFDPEKETAVSSLGLEPFRPHIELLISNVEAGSPADTAGFMVGDLILGVDGDSISRWEDIATRIQGSPLRVLTFQIERDSQVLDIQATPGERRVRGEYQGFLGIAPTVQSWPDNFVFELSYGVFESVEKAVDRTWQLISLSISMIGKLITGDVSVKNLSGPISIAQGAGASASFGFVYFLGFVALISVNIGIINLLPLPVLDGGHLLYYFIELLTGKPVPQKVQEVGFRIGSFALLMLMGLALFNDFSRL</sequence>
<dbReference type="InterPro" id="IPR004387">
    <property type="entry name" value="Pept_M50_Zn"/>
</dbReference>
<dbReference type="InterPro" id="IPR041489">
    <property type="entry name" value="PDZ_6"/>
</dbReference>
<evidence type="ECO:0000313" key="13">
    <source>
        <dbReference type="EMBL" id="MCM2679131.1"/>
    </source>
</evidence>
<dbReference type="NCBIfam" id="NF008046">
    <property type="entry name" value="PRK10779.1"/>
    <property type="match status" value="1"/>
</dbReference>
<evidence type="ECO:0000256" key="6">
    <source>
        <dbReference type="ARBA" id="ARBA00022801"/>
    </source>
</evidence>
<keyword evidence="6 11" id="KW-0378">Hydrolase</keyword>
<evidence type="ECO:0000256" key="9">
    <source>
        <dbReference type="ARBA" id="ARBA00023049"/>
    </source>
</evidence>
<accession>A0AA41W5J1</accession>
<comment type="similarity">
    <text evidence="3 11">Belongs to the peptidase M50B family.</text>
</comment>
<feature type="transmembrane region" description="Helical" evidence="11">
    <location>
        <begin position="98"/>
        <end position="120"/>
    </location>
</feature>